<dbReference type="AlphaFoldDB" id="A0A6P1CH32"/>
<evidence type="ECO:0000256" key="2">
    <source>
        <dbReference type="ARBA" id="ARBA00023125"/>
    </source>
</evidence>
<sequence>MTPATTSRGRIDKRQAILDVAFEVFARRGYDQACVQEIADEAGVAKPTVYNHLTDKPTLLREAMRAAADTVAAECSAALEPLRDSRSQPGPALGDAAYRLVTVCAGARATALHRLTHAQLVSFPELADEILERVPQQLAEALADRLARYMLDGRLRHADPERAAEQLLALLTGPLERHSRLGTQAVPDPTLRDIADAAVETFLRAYAPEDG</sequence>
<evidence type="ECO:0000259" key="5">
    <source>
        <dbReference type="PROSITE" id="PS50977"/>
    </source>
</evidence>
<dbReference type="Gene3D" id="1.10.10.60">
    <property type="entry name" value="Homeodomain-like"/>
    <property type="match status" value="1"/>
</dbReference>
<dbReference type="GO" id="GO:0000976">
    <property type="term" value="F:transcription cis-regulatory region binding"/>
    <property type="evidence" value="ECO:0007669"/>
    <property type="project" value="TreeGrafter"/>
</dbReference>
<feature type="DNA-binding region" description="H-T-H motif" evidence="4">
    <location>
        <begin position="34"/>
        <end position="53"/>
    </location>
</feature>
<evidence type="ECO:0000313" key="6">
    <source>
        <dbReference type="EMBL" id="NEW31899.1"/>
    </source>
</evidence>
<proteinExistence type="predicted"/>
<evidence type="ECO:0000256" key="1">
    <source>
        <dbReference type="ARBA" id="ARBA00023015"/>
    </source>
</evidence>
<comment type="caution">
    <text evidence="6">The sequence shown here is derived from an EMBL/GenBank/DDBJ whole genome shotgun (WGS) entry which is preliminary data.</text>
</comment>
<dbReference type="InterPro" id="IPR050109">
    <property type="entry name" value="HTH-type_TetR-like_transc_reg"/>
</dbReference>
<dbReference type="PANTHER" id="PTHR30055:SF146">
    <property type="entry name" value="HTH-TYPE TRANSCRIPTIONAL DUAL REGULATOR CECR"/>
    <property type="match status" value="1"/>
</dbReference>
<keyword evidence="2 4" id="KW-0238">DNA-binding</keyword>
<name>A0A6P1CH32_9NOCA</name>
<evidence type="ECO:0000256" key="4">
    <source>
        <dbReference type="PROSITE-ProRule" id="PRU00335"/>
    </source>
</evidence>
<dbReference type="FunFam" id="1.10.10.60:FF:000141">
    <property type="entry name" value="TetR family transcriptional regulator"/>
    <property type="match status" value="1"/>
</dbReference>
<evidence type="ECO:0000256" key="3">
    <source>
        <dbReference type="ARBA" id="ARBA00023163"/>
    </source>
</evidence>
<accession>A0A6P1CH32</accession>
<dbReference type="RefSeq" id="WP_048832905.1">
    <property type="nucleotide sequence ID" value="NZ_AP026975.1"/>
</dbReference>
<dbReference type="PANTHER" id="PTHR30055">
    <property type="entry name" value="HTH-TYPE TRANSCRIPTIONAL REGULATOR RUTR"/>
    <property type="match status" value="1"/>
</dbReference>
<dbReference type="Pfam" id="PF00440">
    <property type="entry name" value="TetR_N"/>
    <property type="match status" value="1"/>
</dbReference>
<dbReference type="SUPFAM" id="SSF46689">
    <property type="entry name" value="Homeodomain-like"/>
    <property type="match status" value="1"/>
</dbReference>
<dbReference type="InterPro" id="IPR009057">
    <property type="entry name" value="Homeodomain-like_sf"/>
</dbReference>
<keyword evidence="1" id="KW-0805">Transcription regulation</keyword>
<dbReference type="Pfam" id="PF14246">
    <property type="entry name" value="TetR_C_7"/>
    <property type="match status" value="1"/>
</dbReference>
<dbReference type="GO" id="GO:0045892">
    <property type="term" value="P:negative regulation of DNA-templated transcription"/>
    <property type="evidence" value="ECO:0007669"/>
    <property type="project" value="UniProtKB-ARBA"/>
</dbReference>
<evidence type="ECO:0000313" key="7">
    <source>
        <dbReference type="Proteomes" id="UP000471166"/>
    </source>
</evidence>
<dbReference type="SUPFAM" id="SSF48498">
    <property type="entry name" value="Tetracyclin repressor-like, C-terminal domain"/>
    <property type="match status" value="1"/>
</dbReference>
<reference evidence="6 7" key="1">
    <citation type="submission" date="2020-01" db="EMBL/GenBank/DDBJ databases">
        <title>Genetics and antimicrobial susceptibilities of Nocardia species isolated from the soil; a comparison with species isolated from humans.</title>
        <authorList>
            <person name="Carrasco G."/>
            <person name="Monzon S."/>
            <person name="Sansegundo M."/>
            <person name="Garcia E."/>
            <person name="Garrido N."/>
            <person name="Medina M.J."/>
            <person name="Villalon P."/>
            <person name="Ramirez-Arocha A.C."/>
            <person name="Jimenez P."/>
            <person name="Cuesta I."/>
            <person name="Valdezate S."/>
        </authorList>
    </citation>
    <scope>NUCLEOTIDE SEQUENCE [LARGE SCALE GENOMIC DNA]</scope>
    <source>
        <strain evidence="6 7">CNM20110626</strain>
    </source>
</reference>
<dbReference type="InterPro" id="IPR036271">
    <property type="entry name" value="Tet_transcr_reg_TetR-rel_C_sf"/>
</dbReference>
<dbReference type="InterPro" id="IPR039536">
    <property type="entry name" value="TetR_C_Proteobacteria"/>
</dbReference>
<dbReference type="InterPro" id="IPR001647">
    <property type="entry name" value="HTH_TetR"/>
</dbReference>
<dbReference type="Proteomes" id="UP000471166">
    <property type="component" value="Unassembled WGS sequence"/>
</dbReference>
<dbReference type="Gene3D" id="1.10.357.10">
    <property type="entry name" value="Tetracycline Repressor, domain 2"/>
    <property type="match status" value="1"/>
</dbReference>
<protein>
    <submittedName>
        <fullName evidence="6">TetR/AcrR family transcriptional regulator</fullName>
    </submittedName>
</protein>
<keyword evidence="3" id="KW-0804">Transcription</keyword>
<organism evidence="6 7">
    <name type="scientific">Nocardia cyriacigeorgica</name>
    <dbReference type="NCBI Taxonomy" id="135487"/>
    <lineage>
        <taxon>Bacteria</taxon>
        <taxon>Bacillati</taxon>
        <taxon>Actinomycetota</taxon>
        <taxon>Actinomycetes</taxon>
        <taxon>Mycobacteriales</taxon>
        <taxon>Nocardiaceae</taxon>
        <taxon>Nocardia</taxon>
    </lineage>
</organism>
<gene>
    <name evidence="6" type="ORF">GV791_04890</name>
</gene>
<dbReference type="PROSITE" id="PS50977">
    <property type="entry name" value="HTH_TETR_2"/>
    <property type="match status" value="1"/>
</dbReference>
<feature type="domain" description="HTH tetR-type" evidence="5">
    <location>
        <begin position="11"/>
        <end position="71"/>
    </location>
</feature>
<dbReference type="PRINTS" id="PR00455">
    <property type="entry name" value="HTHTETR"/>
</dbReference>
<dbReference type="GO" id="GO:0003700">
    <property type="term" value="F:DNA-binding transcription factor activity"/>
    <property type="evidence" value="ECO:0007669"/>
    <property type="project" value="TreeGrafter"/>
</dbReference>
<dbReference type="EMBL" id="JAAGVB010000005">
    <property type="protein sequence ID" value="NEW31899.1"/>
    <property type="molecule type" value="Genomic_DNA"/>
</dbReference>